<dbReference type="AlphaFoldDB" id="A0A7J6L2B6"/>
<feature type="compositionally biased region" description="Basic and acidic residues" evidence="1">
    <location>
        <begin position="675"/>
        <end position="693"/>
    </location>
</feature>
<keyword evidence="4" id="KW-1185">Reference proteome</keyword>
<feature type="region of interest" description="Disordered" evidence="1">
    <location>
        <begin position="607"/>
        <end position="743"/>
    </location>
</feature>
<feature type="compositionally biased region" description="Basic and acidic residues" evidence="1">
    <location>
        <begin position="165"/>
        <end position="176"/>
    </location>
</feature>
<proteinExistence type="predicted"/>
<feature type="compositionally biased region" description="Basic and acidic residues" evidence="1">
    <location>
        <begin position="699"/>
        <end position="709"/>
    </location>
</feature>
<sequence>MIDNPNPHEFDGLPPPHWVHACPRCSHLVSRDEASASNWRGIVASCSSPDHRSFSALWARLMNPCFIGITGITILLLAASVAQLIVQTLRSPAPLEEEPIPDTPVQPVSNWWLPVEEALEPAIDTEAEAGSWWWFAKVDDSSRAAPESPAPTESWWPLKLGDTGAMKEPEVPEKDGAGSSWWPLSGQSTEVDHTESRSATETAAPPSTVETSVTWDLLSILSTADKSEEATIDEVGPDRDKQASEEPEEGGVWTWLAGPGQVKEEASASLTEDTDASTSSIVESVMKGRMPWWDATTEQEPEAPIEEGVSAWQRVRDWWQSSNEEPDGMTDWAAPEEDDGDWEEVKSIMYSIKGDAIAAWALVKNAAIELSRWDGPRKCYDEWKPWVYDNIGRLEDTAIVVKRDVERRLEQFVNRPWLDLTELESLFIAIVMASVFLAVTLYLLSILFHSEPRSRKGKEKQVAADDFVIFPKPSSDLPRGTTSELLRSLVNDRTGYGSRLTILAVPEADSLSNAASAGSESHRDSVDETAERSDNSEEDAASNVASLGEGSVAMPPSESTAEAEELGYKGETIGEADVQSSYKGEAIGEADADVQSSYKGEAIGEADVQSSYKGEAIGEADVQSSYKGETRDDELVGSSEREKAAPVVADSSSLSGPDRDWPRRIPSGRGKPRHLAHDAREDPPIHQEQRPLKELQAAHLKEPEHRNPEPRQPQFKGRADQMGGTDGRQQNYNVKGGTLDVPRRKRKFDGARMEVLPAVDVTHLPKMVTDGSAGEYGDNDDEGKEWRNPFKM</sequence>
<evidence type="ECO:0000256" key="2">
    <source>
        <dbReference type="SAM" id="Phobius"/>
    </source>
</evidence>
<gene>
    <name evidence="3" type="ORF">FOL47_010424</name>
</gene>
<feature type="transmembrane region" description="Helical" evidence="2">
    <location>
        <begin position="61"/>
        <end position="86"/>
    </location>
</feature>
<feature type="region of interest" description="Disordered" evidence="1">
    <location>
        <begin position="228"/>
        <end position="280"/>
    </location>
</feature>
<protein>
    <submittedName>
        <fullName evidence="3">Uncharacterized protein</fullName>
    </submittedName>
</protein>
<name>A0A7J6L2B6_PERCH</name>
<keyword evidence="2" id="KW-0472">Membrane</keyword>
<keyword evidence="2" id="KW-1133">Transmembrane helix</keyword>
<dbReference type="EMBL" id="JAAPAO010000804">
    <property type="protein sequence ID" value="KAF4653610.1"/>
    <property type="molecule type" value="Genomic_DNA"/>
</dbReference>
<comment type="caution">
    <text evidence="3">The sequence shown here is derived from an EMBL/GenBank/DDBJ whole genome shotgun (WGS) entry which is preliminary data.</text>
</comment>
<feature type="transmembrane region" description="Helical" evidence="2">
    <location>
        <begin position="426"/>
        <end position="448"/>
    </location>
</feature>
<dbReference type="OrthoDB" id="10676033at2759"/>
<evidence type="ECO:0000313" key="4">
    <source>
        <dbReference type="Proteomes" id="UP000591131"/>
    </source>
</evidence>
<feature type="compositionally biased region" description="Polar residues" evidence="1">
    <location>
        <begin position="268"/>
        <end position="280"/>
    </location>
</feature>
<feature type="compositionally biased region" description="Basic and acidic residues" evidence="1">
    <location>
        <begin position="520"/>
        <end position="535"/>
    </location>
</feature>
<keyword evidence="2" id="KW-0812">Transmembrane</keyword>
<feature type="region of interest" description="Disordered" evidence="1">
    <location>
        <begin position="513"/>
        <end position="564"/>
    </location>
</feature>
<accession>A0A7J6L2B6</accession>
<feature type="compositionally biased region" description="Basic and acidic residues" evidence="1">
    <location>
        <begin position="628"/>
        <end position="644"/>
    </location>
</feature>
<organism evidence="3 4">
    <name type="scientific">Perkinsus chesapeaki</name>
    <name type="common">Clam parasite</name>
    <name type="synonym">Perkinsus andrewsi</name>
    <dbReference type="NCBI Taxonomy" id="330153"/>
    <lineage>
        <taxon>Eukaryota</taxon>
        <taxon>Sar</taxon>
        <taxon>Alveolata</taxon>
        <taxon>Perkinsozoa</taxon>
        <taxon>Perkinsea</taxon>
        <taxon>Perkinsida</taxon>
        <taxon>Perkinsidae</taxon>
        <taxon>Perkinsus</taxon>
    </lineage>
</organism>
<reference evidence="3 4" key="1">
    <citation type="submission" date="2020-04" db="EMBL/GenBank/DDBJ databases">
        <title>Perkinsus chesapeaki whole genome sequence.</title>
        <authorList>
            <person name="Bogema D.R."/>
        </authorList>
    </citation>
    <scope>NUCLEOTIDE SEQUENCE [LARGE SCALE GENOMIC DNA]</scope>
    <source>
        <strain evidence="3">ATCC PRA-425</strain>
    </source>
</reference>
<feature type="region of interest" description="Disordered" evidence="1">
    <location>
        <begin position="768"/>
        <end position="792"/>
    </location>
</feature>
<feature type="region of interest" description="Disordered" evidence="1">
    <location>
        <begin position="143"/>
        <end position="210"/>
    </location>
</feature>
<dbReference type="Proteomes" id="UP000591131">
    <property type="component" value="Unassembled WGS sequence"/>
</dbReference>
<evidence type="ECO:0000313" key="3">
    <source>
        <dbReference type="EMBL" id="KAF4653610.1"/>
    </source>
</evidence>
<evidence type="ECO:0000256" key="1">
    <source>
        <dbReference type="SAM" id="MobiDB-lite"/>
    </source>
</evidence>